<evidence type="ECO:0000313" key="4">
    <source>
        <dbReference type="Proteomes" id="UP000032366"/>
    </source>
</evidence>
<sequence length="129" mass="14495">MTKTFKTMLQGIGIGSSIMLVFIAIFDVIITFQDVFSVYLFGAICGLLPIVYDIERIPLPLKLIIHLGGSIVAFFIISSINHWVPLKAEALIGALVTFTLIFLVIWFIYFMVNVQQSKKINSKLKNIVK</sequence>
<keyword evidence="1" id="KW-0812">Transmembrane</keyword>
<dbReference type="InterPro" id="IPR021560">
    <property type="entry name" value="DUF3021"/>
</dbReference>
<dbReference type="Proteomes" id="UP000032366">
    <property type="component" value="Unassembled WGS sequence"/>
</dbReference>
<evidence type="ECO:0000313" key="3">
    <source>
        <dbReference type="EMBL" id="SUM56424.1"/>
    </source>
</evidence>
<accession>A0A0D6XSB5</accession>
<reference evidence="2 4" key="1">
    <citation type="submission" date="2015-01" db="EMBL/GenBank/DDBJ databases">
        <authorList>
            <person name="Guo J."/>
        </authorList>
    </citation>
    <scope>NUCLEOTIDE SEQUENCE [LARGE SCALE GENOMIC DNA]</scope>
    <source>
        <strain evidence="2 4">DSM 22147</strain>
    </source>
</reference>
<feature type="transmembrane region" description="Helical" evidence="1">
    <location>
        <begin position="90"/>
        <end position="112"/>
    </location>
</feature>
<organism evidence="3 5">
    <name type="scientific">Staphylococcus microti</name>
    <dbReference type="NCBI Taxonomy" id="569857"/>
    <lineage>
        <taxon>Bacteria</taxon>
        <taxon>Bacillati</taxon>
        <taxon>Bacillota</taxon>
        <taxon>Bacilli</taxon>
        <taxon>Bacillales</taxon>
        <taxon>Staphylococcaceae</taxon>
        <taxon>Staphylococcus</taxon>
    </lineage>
</organism>
<evidence type="ECO:0000313" key="5">
    <source>
        <dbReference type="Proteomes" id="UP000254100"/>
    </source>
</evidence>
<keyword evidence="1" id="KW-0472">Membrane</keyword>
<proteinExistence type="predicted"/>
<dbReference type="RefSeq" id="WP_044358975.1">
    <property type="nucleotide sequence ID" value="NZ_JXWY01000012.1"/>
</dbReference>
<evidence type="ECO:0000313" key="2">
    <source>
        <dbReference type="EMBL" id="KIX91482.1"/>
    </source>
</evidence>
<keyword evidence="1" id="KW-1133">Transmembrane helix</keyword>
<dbReference type="AlphaFoldDB" id="A0A0D6XSB5"/>
<feature type="transmembrane region" description="Helical" evidence="1">
    <location>
        <begin position="12"/>
        <end position="30"/>
    </location>
</feature>
<evidence type="ECO:0000256" key="1">
    <source>
        <dbReference type="SAM" id="Phobius"/>
    </source>
</evidence>
<protein>
    <submittedName>
        <fullName evidence="3">Protein of uncharacterized function (DUF3021)</fullName>
    </submittedName>
</protein>
<feature type="transmembrane region" description="Helical" evidence="1">
    <location>
        <begin position="36"/>
        <end position="52"/>
    </location>
</feature>
<dbReference type="EMBL" id="UHDT01000001">
    <property type="protein sequence ID" value="SUM56424.1"/>
    <property type="molecule type" value="Genomic_DNA"/>
</dbReference>
<dbReference type="Proteomes" id="UP000254100">
    <property type="component" value="Unassembled WGS sequence"/>
</dbReference>
<gene>
    <name evidence="3" type="ORF">NCTC13832_00053</name>
    <name evidence="2" type="ORF">TP70_02070</name>
</gene>
<reference evidence="3 5" key="2">
    <citation type="submission" date="2018-06" db="EMBL/GenBank/DDBJ databases">
        <authorList>
            <consortium name="Pathogen Informatics"/>
            <person name="Doyle S."/>
        </authorList>
    </citation>
    <scope>NUCLEOTIDE SEQUENCE [LARGE SCALE GENOMIC DNA]</scope>
    <source>
        <strain evidence="3 5">NCTC13832</strain>
    </source>
</reference>
<name>A0A0D6XSB5_9STAP</name>
<feature type="transmembrane region" description="Helical" evidence="1">
    <location>
        <begin position="64"/>
        <end position="84"/>
    </location>
</feature>
<keyword evidence="4" id="KW-1185">Reference proteome</keyword>
<dbReference type="Pfam" id="PF11457">
    <property type="entry name" value="DUF3021"/>
    <property type="match status" value="1"/>
</dbReference>
<dbReference type="OrthoDB" id="2194178at2"/>
<dbReference type="EMBL" id="JXWY01000012">
    <property type="protein sequence ID" value="KIX91482.1"/>
    <property type="molecule type" value="Genomic_DNA"/>
</dbReference>